<dbReference type="InterPro" id="IPR000866">
    <property type="entry name" value="AhpC/TSA"/>
</dbReference>
<dbReference type="InterPro" id="IPR036249">
    <property type="entry name" value="Thioredoxin-like_sf"/>
</dbReference>
<dbReference type="Pfam" id="PF00578">
    <property type="entry name" value="AhpC-TSA"/>
    <property type="match status" value="1"/>
</dbReference>
<sequence>MPGALRAFKSKFNIPFHFLSDAKKEIGKKYGVNRILFSARKTFLIDENGILIYIIDHVNLNTHPRDVLAIFEAEKLSDQSNYIKE</sequence>
<dbReference type="EMBL" id="UINC01005795">
    <property type="protein sequence ID" value="SVA23588.1"/>
    <property type="molecule type" value="Genomic_DNA"/>
</dbReference>
<dbReference type="AlphaFoldDB" id="A0A381U7Q4"/>
<gene>
    <name evidence="2" type="ORF">METZ01_LOCUS76442</name>
</gene>
<dbReference type="Gene3D" id="3.40.30.10">
    <property type="entry name" value="Glutaredoxin"/>
    <property type="match status" value="1"/>
</dbReference>
<dbReference type="GO" id="GO:0016491">
    <property type="term" value="F:oxidoreductase activity"/>
    <property type="evidence" value="ECO:0007669"/>
    <property type="project" value="InterPro"/>
</dbReference>
<feature type="domain" description="Alkyl hydroperoxide reductase subunit C/ Thiol specific antioxidant" evidence="1">
    <location>
        <begin position="4"/>
        <end position="53"/>
    </location>
</feature>
<reference evidence="2" key="1">
    <citation type="submission" date="2018-05" db="EMBL/GenBank/DDBJ databases">
        <authorList>
            <person name="Lanie J.A."/>
            <person name="Ng W.-L."/>
            <person name="Kazmierczak K.M."/>
            <person name="Andrzejewski T.M."/>
            <person name="Davidsen T.M."/>
            <person name="Wayne K.J."/>
            <person name="Tettelin H."/>
            <person name="Glass J.I."/>
            <person name="Rusch D."/>
            <person name="Podicherti R."/>
            <person name="Tsui H.-C.T."/>
            <person name="Winkler M.E."/>
        </authorList>
    </citation>
    <scope>NUCLEOTIDE SEQUENCE</scope>
</reference>
<evidence type="ECO:0000313" key="2">
    <source>
        <dbReference type="EMBL" id="SVA23588.1"/>
    </source>
</evidence>
<proteinExistence type="predicted"/>
<organism evidence="2">
    <name type="scientific">marine metagenome</name>
    <dbReference type="NCBI Taxonomy" id="408172"/>
    <lineage>
        <taxon>unclassified sequences</taxon>
        <taxon>metagenomes</taxon>
        <taxon>ecological metagenomes</taxon>
    </lineage>
</organism>
<dbReference type="GO" id="GO:0016209">
    <property type="term" value="F:antioxidant activity"/>
    <property type="evidence" value="ECO:0007669"/>
    <property type="project" value="InterPro"/>
</dbReference>
<name>A0A381U7Q4_9ZZZZ</name>
<protein>
    <recommendedName>
        <fullName evidence="1">Alkyl hydroperoxide reductase subunit C/ Thiol specific antioxidant domain-containing protein</fullName>
    </recommendedName>
</protein>
<dbReference type="SUPFAM" id="SSF52833">
    <property type="entry name" value="Thioredoxin-like"/>
    <property type="match status" value="1"/>
</dbReference>
<accession>A0A381U7Q4</accession>
<evidence type="ECO:0000259" key="1">
    <source>
        <dbReference type="Pfam" id="PF00578"/>
    </source>
</evidence>